<dbReference type="Gene3D" id="3.40.50.720">
    <property type="entry name" value="NAD(P)-binding Rossmann-like Domain"/>
    <property type="match status" value="2"/>
</dbReference>
<dbReference type="EMBL" id="KV784357">
    <property type="protein sequence ID" value="OEU17356.1"/>
    <property type="molecule type" value="Genomic_DNA"/>
</dbReference>
<dbReference type="CDD" id="cd12183">
    <property type="entry name" value="LDH_like_2"/>
    <property type="match status" value="1"/>
</dbReference>
<dbReference type="Proteomes" id="UP000095751">
    <property type="component" value="Unassembled WGS sequence"/>
</dbReference>
<dbReference type="GO" id="GO:0051287">
    <property type="term" value="F:NAD binding"/>
    <property type="evidence" value="ECO:0007669"/>
    <property type="project" value="InterPro"/>
</dbReference>
<comment type="similarity">
    <text evidence="1 4">Belongs to the D-isomer specific 2-hydroxyacid dehydrogenase family.</text>
</comment>
<sequence>MEYTTDRLSSKSASYAAGFDVVCLFVNDTADAETIQILSNGGVKMIANRCAGFDRVDTKAALAYGVSLARVPAYSPYAVAEFAISLLMGVNRKIARASSRVKMGNFSLDGGLMGTDIYGKTVGVMGTGKIGQILCRILTGFGVNLICFDVFEADAIKEMGGKYVTKEEIYTQSDILFLMMPLLPPTKHTINDSMLNQLKPGVILINSSRGGLVDTKSVLKGIHEGIISGYGADVYENESDYFFQDWSAKSVKDPTLVALLGENRVLLTAHQAFFTQEAVDGIVNTTIENVKLFKEGKTMYDHPNNFLPIRG</sequence>
<dbReference type="Pfam" id="PF00389">
    <property type="entry name" value="2-Hacid_dh"/>
    <property type="match status" value="1"/>
</dbReference>
<dbReference type="OrthoDB" id="298012at2759"/>
<feature type="domain" description="D-isomer specific 2-hydroxyacid dehydrogenase catalytic" evidence="5">
    <location>
        <begin position="2"/>
        <end position="299"/>
    </location>
</feature>
<dbReference type="SUPFAM" id="SSF51735">
    <property type="entry name" value="NAD(P)-binding Rossmann-fold domains"/>
    <property type="match status" value="1"/>
</dbReference>
<evidence type="ECO:0000313" key="7">
    <source>
        <dbReference type="EMBL" id="OEU17356.1"/>
    </source>
</evidence>
<keyword evidence="8" id="KW-1185">Reference proteome</keyword>
<dbReference type="KEGG" id="fcy:FRACYDRAFT_207636"/>
<dbReference type="PROSITE" id="PS00671">
    <property type="entry name" value="D_2_HYDROXYACID_DH_3"/>
    <property type="match status" value="1"/>
</dbReference>
<dbReference type="PANTHER" id="PTHR43026:SF1">
    <property type="entry name" value="2-HYDROXYACID DEHYDROGENASE HOMOLOG 1-RELATED"/>
    <property type="match status" value="1"/>
</dbReference>
<dbReference type="InParanoid" id="A0A1E7FGS2"/>
<dbReference type="InterPro" id="IPR036291">
    <property type="entry name" value="NAD(P)-bd_dom_sf"/>
</dbReference>
<accession>A0A1E7FGS2</accession>
<dbReference type="Pfam" id="PF02826">
    <property type="entry name" value="2-Hacid_dh_C"/>
    <property type="match status" value="1"/>
</dbReference>
<dbReference type="GO" id="GO:0016616">
    <property type="term" value="F:oxidoreductase activity, acting on the CH-OH group of donors, NAD or NADP as acceptor"/>
    <property type="evidence" value="ECO:0007669"/>
    <property type="project" value="InterPro"/>
</dbReference>
<dbReference type="InterPro" id="IPR029752">
    <property type="entry name" value="D-isomer_DH_CS1"/>
</dbReference>
<protein>
    <submittedName>
        <fullName evidence="7">2-Hacid_dh_C-domain-containing protein</fullName>
    </submittedName>
</protein>
<organism evidence="7 8">
    <name type="scientific">Fragilariopsis cylindrus CCMP1102</name>
    <dbReference type="NCBI Taxonomy" id="635003"/>
    <lineage>
        <taxon>Eukaryota</taxon>
        <taxon>Sar</taxon>
        <taxon>Stramenopiles</taxon>
        <taxon>Ochrophyta</taxon>
        <taxon>Bacillariophyta</taxon>
        <taxon>Bacillariophyceae</taxon>
        <taxon>Bacillariophycidae</taxon>
        <taxon>Bacillariales</taxon>
        <taxon>Bacillariaceae</taxon>
        <taxon>Fragilariopsis</taxon>
    </lineage>
</organism>
<dbReference type="SUPFAM" id="SSF52283">
    <property type="entry name" value="Formate/glycerate dehydrogenase catalytic domain-like"/>
    <property type="match status" value="1"/>
</dbReference>
<evidence type="ECO:0000256" key="4">
    <source>
        <dbReference type="RuleBase" id="RU003719"/>
    </source>
</evidence>
<evidence type="ECO:0000256" key="2">
    <source>
        <dbReference type="ARBA" id="ARBA00023002"/>
    </source>
</evidence>
<reference evidence="7 8" key="1">
    <citation type="submission" date="2016-09" db="EMBL/GenBank/DDBJ databases">
        <title>Extensive genetic diversity and differential bi-allelic expression allows diatom success in the polar Southern Ocean.</title>
        <authorList>
            <consortium name="DOE Joint Genome Institute"/>
            <person name="Mock T."/>
            <person name="Otillar R.P."/>
            <person name="Strauss J."/>
            <person name="Dupont C."/>
            <person name="Frickenhaus S."/>
            <person name="Maumus F."/>
            <person name="Mcmullan M."/>
            <person name="Sanges R."/>
            <person name="Schmutz J."/>
            <person name="Toseland A."/>
            <person name="Valas R."/>
            <person name="Veluchamy A."/>
            <person name="Ward B.J."/>
            <person name="Allen A."/>
            <person name="Barry K."/>
            <person name="Falciatore A."/>
            <person name="Ferrante M."/>
            <person name="Fortunato A.E."/>
            <person name="Gloeckner G."/>
            <person name="Gruber A."/>
            <person name="Hipkin R."/>
            <person name="Janech M."/>
            <person name="Kroth P."/>
            <person name="Leese F."/>
            <person name="Lindquist E."/>
            <person name="Lyon B.R."/>
            <person name="Martin J."/>
            <person name="Mayer C."/>
            <person name="Parker M."/>
            <person name="Quesneville H."/>
            <person name="Raymond J."/>
            <person name="Uhlig C."/>
            <person name="Valentin K.U."/>
            <person name="Worden A.Z."/>
            <person name="Armbrust E.V."/>
            <person name="Bowler C."/>
            <person name="Green B."/>
            <person name="Moulton V."/>
            <person name="Van Oosterhout C."/>
            <person name="Grigoriev I."/>
        </authorList>
    </citation>
    <scope>NUCLEOTIDE SEQUENCE [LARGE SCALE GENOMIC DNA]</scope>
    <source>
        <strain evidence="7 8">CCMP1102</strain>
    </source>
</reference>
<proteinExistence type="inferred from homology"/>
<evidence type="ECO:0000256" key="3">
    <source>
        <dbReference type="ARBA" id="ARBA00023027"/>
    </source>
</evidence>
<dbReference type="PROSITE" id="PS00065">
    <property type="entry name" value="D_2_HYDROXYACID_DH_1"/>
    <property type="match status" value="1"/>
</dbReference>
<evidence type="ECO:0000259" key="6">
    <source>
        <dbReference type="Pfam" id="PF02826"/>
    </source>
</evidence>
<keyword evidence="2 4" id="KW-0560">Oxidoreductase</keyword>
<evidence type="ECO:0000256" key="1">
    <source>
        <dbReference type="ARBA" id="ARBA00005854"/>
    </source>
</evidence>
<dbReference type="InterPro" id="IPR029753">
    <property type="entry name" value="D-isomer_DH_CS"/>
</dbReference>
<dbReference type="PANTHER" id="PTHR43026">
    <property type="entry name" value="2-HYDROXYACID DEHYDROGENASE HOMOLOG 1-RELATED"/>
    <property type="match status" value="1"/>
</dbReference>
<evidence type="ECO:0000259" key="5">
    <source>
        <dbReference type="Pfam" id="PF00389"/>
    </source>
</evidence>
<keyword evidence="3" id="KW-0520">NAD</keyword>
<dbReference type="AlphaFoldDB" id="A0A1E7FGS2"/>
<dbReference type="InterPro" id="IPR058205">
    <property type="entry name" value="D-LDH-like"/>
</dbReference>
<dbReference type="InterPro" id="IPR006139">
    <property type="entry name" value="D-isomer_2_OHA_DH_cat_dom"/>
</dbReference>
<dbReference type="InterPro" id="IPR006140">
    <property type="entry name" value="D-isomer_DH_NAD-bd"/>
</dbReference>
<gene>
    <name evidence="7" type="ORF">FRACYDRAFT_207636</name>
</gene>
<evidence type="ECO:0000313" key="8">
    <source>
        <dbReference type="Proteomes" id="UP000095751"/>
    </source>
</evidence>
<feature type="domain" description="D-isomer specific 2-hydroxyacid dehydrogenase NAD-binding" evidence="6">
    <location>
        <begin position="85"/>
        <end position="272"/>
    </location>
</feature>
<name>A0A1E7FGS2_9STRA</name>